<keyword evidence="1" id="KW-0812">Transmembrane</keyword>
<keyword evidence="1" id="KW-0472">Membrane</keyword>
<dbReference type="Proteomes" id="UP000184241">
    <property type="component" value="Unassembled WGS sequence"/>
</dbReference>
<reference evidence="2 3" key="1">
    <citation type="submission" date="2016-11" db="EMBL/GenBank/DDBJ databases">
        <authorList>
            <person name="Jaros S."/>
            <person name="Januszkiewicz K."/>
            <person name="Wedrychowicz H."/>
        </authorList>
    </citation>
    <scope>NUCLEOTIDE SEQUENCE [LARGE SCALE GENOMIC DNA]</scope>
    <source>
        <strain evidence="2 3">DSM 6191</strain>
    </source>
</reference>
<sequence length="80" mass="8965">MNKKLNLKHIMPMALCCMLPILIVSLLPVIQLVLPGVAPILAFLSPFICPIMMVSMMFFMGKGDKKQGCCDQKKEEKIEL</sequence>
<accession>A0A1M5ZKD9</accession>
<protein>
    <recommendedName>
        <fullName evidence="4">DUF2933 domain-containing protein</fullName>
    </recommendedName>
</protein>
<gene>
    <name evidence="2" type="ORF">SAMN02745941_03045</name>
</gene>
<evidence type="ECO:0000313" key="3">
    <source>
        <dbReference type="Proteomes" id="UP000184241"/>
    </source>
</evidence>
<feature type="transmembrane region" description="Helical" evidence="1">
    <location>
        <begin position="40"/>
        <end position="59"/>
    </location>
</feature>
<dbReference type="RefSeq" id="WP_073020736.1">
    <property type="nucleotide sequence ID" value="NZ_FQXU01000009.1"/>
</dbReference>
<proteinExistence type="predicted"/>
<organism evidence="2 3">
    <name type="scientific">Clostridium intestinale DSM 6191</name>
    <dbReference type="NCBI Taxonomy" id="1121320"/>
    <lineage>
        <taxon>Bacteria</taxon>
        <taxon>Bacillati</taxon>
        <taxon>Bacillota</taxon>
        <taxon>Clostridia</taxon>
        <taxon>Eubacteriales</taxon>
        <taxon>Clostridiaceae</taxon>
        <taxon>Clostridium</taxon>
    </lineage>
</organism>
<keyword evidence="1" id="KW-1133">Transmembrane helix</keyword>
<evidence type="ECO:0000313" key="2">
    <source>
        <dbReference type="EMBL" id="SHI24632.1"/>
    </source>
</evidence>
<dbReference type="EMBL" id="FQXU01000009">
    <property type="protein sequence ID" value="SHI24632.1"/>
    <property type="molecule type" value="Genomic_DNA"/>
</dbReference>
<name>A0A1M5ZKD9_9CLOT</name>
<evidence type="ECO:0008006" key="4">
    <source>
        <dbReference type="Google" id="ProtNLM"/>
    </source>
</evidence>
<evidence type="ECO:0000256" key="1">
    <source>
        <dbReference type="SAM" id="Phobius"/>
    </source>
</evidence>
<dbReference type="AlphaFoldDB" id="A0A1M5ZKD9"/>
<feature type="transmembrane region" description="Helical" evidence="1">
    <location>
        <begin position="12"/>
        <end position="34"/>
    </location>
</feature>